<dbReference type="InParanoid" id="C2KYA1"/>
<gene>
    <name evidence="1" type="ORF">HMPREF6123_1470</name>
</gene>
<dbReference type="RefSeq" id="WP_007156616.1">
    <property type="nucleotide sequence ID" value="NZ_GG668534.1"/>
</dbReference>
<dbReference type="InterPro" id="IPR050767">
    <property type="entry name" value="Sel1_AlgK"/>
</dbReference>
<dbReference type="SUPFAM" id="SSF81901">
    <property type="entry name" value="HCP-like"/>
    <property type="match status" value="1"/>
</dbReference>
<keyword evidence="2" id="KW-1185">Reference proteome</keyword>
<dbReference type="SMART" id="SM00671">
    <property type="entry name" value="SEL1"/>
    <property type="match status" value="2"/>
</dbReference>
<organism evidence="1 2">
    <name type="scientific">Oribacterium sinus F0268</name>
    <dbReference type="NCBI Taxonomy" id="585501"/>
    <lineage>
        <taxon>Bacteria</taxon>
        <taxon>Bacillati</taxon>
        <taxon>Bacillota</taxon>
        <taxon>Clostridia</taxon>
        <taxon>Lachnospirales</taxon>
        <taxon>Lachnospiraceae</taxon>
        <taxon>Oribacterium</taxon>
    </lineage>
</organism>
<dbReference type="STRING" id="585501.HMPREF6123_1470"/>
<dbReference type="eggNOG" id="COG0790">
    <property type="taxonomic scope" value="Bacteria"/>
</dbReference>
<evidence type="ECO:0000313" key="2">
    <source>
        <dbReference type="Proteomes" id="UP000004121"/>
    </source>
</evidence>
<dbReference type="EMBL" id="ACKX01000151">
    <property type="protein sequence ID" value="EEJ51252.1"/>
    <property type="molecule type" value="Genomic_DNA"/>
</dbReference>
<dbReference type="Pfam" id="PF08238">
    <property type="entry name" value="Sel1"/>
    <property type="match status" value="4"/>
</dbReference>
<dbReference type="InterPro" id="IPR011990">
    <property type="entry name" value="TPR-like_helical_dom_sf"/>
</dbReference>
<protein>
    <submittedName>
        <fullName evidence="1">Sel1 repeat protein</fullName>
    </submittedName>
</protein>
<dbReference type="AlphaFoldDB" id="C2KYA1"/>
<reference evidence="1 2" key="1">
    <citation type="submission" date="2009-04" db="EMBL/GenBank/DDBJ databases">
        <authorList>
            <person name="Qin X."/>
            <person name="Bachman B."/>
            <person name="Battles P."/>
            <person name="Bell A."/>
            <person name="Bess C."/>
            <person name="Bickham C."/>
            <person name="Chaboub L."/>
            <person name="Chen D."/>
            <person name="Coyle M."/>
            <person name="Deiros D.R."/>
            <person name="Dinh H."/>
            <person name="Forbes L."/>
            <person name="Fowler G."/>
            <person name="Francisco L."/>
            <person name="Fu Q."/>
            <person name="Gubbala S."/>
            <person name="Hale W."/>
            <person name="Han Y."/>
            <person name="Hemphill L."/>
            <person name="Highlander S.K."/>
            <person name="Hirani K."/>
            <person name="Hogues M."/>
            <person name="Jackson L."/>
            <person name="Jakkamsetti A."/>
            <person name="Javaid M."/>
            <person name="Jiang H."/>
            <person name="Korchina V."/>
            <person name="Kovar C."/>
            <person name="Lara F."/>
            <person name="Lee S."/>
            <person name="Mata R."/>
            <person name="Mathew T."/>
            <person name="Moen C."/>
            <person name="Morales K."/>
            <person name="Munidasa M."/>
            <person name="Nazareth L."/>
            <person name="Ngo R."/>
            <person name="Nguyen L."/>
            <person name="Okwuonu G."/>
            <person name="Ongeri F."/>
            <person name="Patil S."/>
            <person name="Petrosino J."/>
            <person name="Pham C."/>
            <person name="Pham P."/>
            <person name="Pu L.-L."/>
            <person name="Puazo M."/>
            <person name="Raj R."/>
            <person name="Reid J."/>
            <person name="Rouhana J."/>
            <person name="Saada N."/>
            <person name="Shang Y."/>
            <person name="Simmons D."/>
            <person name="Thornton R."/>
            <person name="Warren J."/>
            <person name="Weissenberger G."/>
            <person name="Zhang J."/>
            <person name="Zhang L."/>
            <person name="Zhou C."/>
            <person name="Zhu D."/>
            <person name="Muzny D."/>
            <person name="Worley K."/>
            <person name="Gibbs R."/>
        </authorList>
    </citation>
    <scope>NUCLEOTIDE SEQUENCE [LARGE SCALE GENOMIC DNA]</scope>
    <source>
        <strain evidence="1 2">F0268</strain>
    </source>
</reference>
<name>C2KYA1_9FIRM</name>
<dbReference type="Proteomes" id="UP000004121">
    <property type="component" value="Unassembled WGS sequence"/>
</dbReference>
<sequence length="174" mass="20125">MENIFKMDGEEEYRKGLEQLTSNEQYNLRKALCYFCEAAEKQHVEAMFQAGYLYLFGEPQITRNVLKATEYIKMSADAGISIAKDYMAICYLFGIVVEKKEEFAIQLLEENFNLGDTLASYILSDIYQNGCGTIDQDEKKSIMYNSIARQNNLPRAEEQFRNILLHNINPTLKK</sequence>
<dbReference type="PANTHER" id="PTHR11102:SF160">
    <property type="entry name" value="ERAD-ASSOCIATED E3 UBIQUITIN-PROTEIN LIGASE COMPONENT HRD3"/>
    <property type="match status" value="1"/>
</dbReference>
<dbReference type="HOGENOM" id="CLU_1538538_0_0_9"/>
<evidence type="ECO:0000313" key="1">
    <source>
        <dbReference type="EMBL" id="EEJ51252.1"/>
    </source>
</evidence>
<comment type="caution">
    <text evidence="1">The sequence shown here is derived from an EMBL/GenBank/DDBJ whole genome shotgun (WGS) entry which is preliminary data.</text>
</comment>
<dbReference type="Gene3D" id="1.25.40.10">
    <property type="entry name" value="Tetratricopeptide repeat domain"/>
    <property type="match status" value="1"/>
</dbReference>
<dbReference type="InterPro" id="IPR006597">
    <property type="entry name" value="Sel1-like"/>
</dbReference>
<accession>C2KYA1</accession>
<dbReference type="OrthoDB" id="7056571at2"/>
<dbReference type="PANTHER" id="PTHR11102">
    <property type="entry name" value="SEL-1-LIKE PROTEIN"/>
    <property type="match status" value="1"/>
</dbReference>
<proteinExistence type="predicted"/>